<name>A0A0H3ZM40_9VIBR</name>
<feature type="compositionally biased region" description="Basic residues" evidence="1">
    <location>
        <begin position="71"/>
        <end position="97"/>
    </location>
</feature>
<evidence type="ECO:0000313" key="2">
    <source>
        <dbReference type="EMBL" id="AKN37185.1"/>
    </source>
</evidence>
<proteinExistence type="predicted"/>
<feature type="region of interest" description="Disordered" evidence="1">
    <location>
        <begin position="70"/>
        <end position="97"/>
    </location>
</feature>
<dbReference type="EMBL" id="KP795524">
    <property type="protein sequence ID" value="AKN37185.1"/>
    <property type="molecule type" value="Genomic_DNA"/>
</dbReference>
<protein>
    <submittedName>
        <fullName evidence="2">Uncharacterized protein</fullName>
    </submittedName>
</protein>
<accession>A0A0H3ZM40</accession>
<dbReference type="AlphaFoldDB" id="A0A0H3ZM40"/>
<organism evidence="2">
    <name type="scientific">Vibrio tasmaniensis</name>
    <dbReference type="NCBI Taxonomy" id="212663"/>
    <lineage>
        <taxon>Bacteria</taxon>
        <taxon>Pseudomonadati</taxon>
        <taxon>Pseudomonadota</taxon>
        <taxon>Gammaproteobacteria</taxon>
        <taxon>Vibrionales</taxon>
        <taxon>Vibrionaceae</taxon>
        <taxon>Vibrio</taxon>
    </lineage>
</organism>
<reference evidence="2" key="1">
    <citation type="journal article" date="2015" name="MBio">
        <title>Eco-Evolutionary Dynamics of Episomes among Ecologically Cohesive Bacterial Populations.</title>
        <authorList>
            <person name="Xue H."/>
            <person name="Cordero O.X."/>
            <person name="Camas F.M."/>
            <person name="Trimble W."/>
            <person name="Meyer F."/>
            <person name="Guglielmini J."/>
            <person name="Rocha E.P."/>
            <person name="Polz M.F."/>
        </authorList>
    </citation>
    <scope>NUCLEOTIDE SEQUENCE</scope>
    <source>
        <strain evidence="2">ZF_76</strain>
    </source>
</reference>
<evidence type="ECO:0000256" key="1">
    <source>
        <dbReference type="SAM" id="MobiDB-lite"/>
    </source>
</evidence>
<sequence>MDVKQLAYELGFENYEKATPLKLFRWICIEDKINLRNDLSEHLGKDLVPLITEKLKEYDEEGTLNFPNSWRVRKKKKAPVKDLRKKKPRGKTKTSKN</sequence>